<dbReference type="OrthoDB" id="976022at2"/>
<dbReference type="AlphaFoldDB" id="A0A1Y2PAP1"/>
<name>A0A1Y2PAP1_9FLAO</name>
<dbReference type="RefSeq" id="WP_086031680.1">
    <property type="nucleotide sequence ID" value="NZ_LAPZ01000018.1"/>
</dbReference>
<proteinExistence type="predicted"/>
<dbReference type="NCBIfam" id="TIGR03514">
    <property type="entry name" value="GldB_lipo"/>
    <property type="match status" value="1"/>
</dbReference>
<accession>A0A1Y2PAP1</accession>
<dbReference type="Proteomes" id="UP000194221">
    <property type="component" value="Unassembled WGS sequence"/>
</dbReference>
<dbReference type="InParanoid" id="A0A1Y2PAP1"/>
<gene>
    <name evidence="1" type="ORF">WH52_14400</name>
</gene>
<organism evidence="1 2">
    <name type="scientific">Tenacibaculum holothuriorum</name>
    <dbReference type="NCBI Taxonomy" id="1635173"/>
    <lineage>
        <taxon>Bacteria</taxon>
        <taxon>Pseudomonadati</taxon>
        <taxon>Bacteroidota</taxon>
        <taxon>Flavobacteriia</taxon>
        <taxon>Flavobacteriales</taxon>
        <taxon>Flavobacteriaceae</taxon>
        <taxon>Tenacibaculum</taxon>
    </lineage>
</organism>
<dbReference type="EMBL" id="LAPZ01000018">
    <property type="protein sequence ID" value="OSY86867.1"/>
    <property type="molecule type" value="Genomic_DNA"/>
</dbReference>
<keyword evidence="2" id="KW-1185">Reference proteome</keyword>
<evidence type="ECO:0000313" key="2">
    <source>
        <dbReference type="Proteomes" id="UP000194221"/>
    </source>
</evidence>
<sequence>MRSLLCGVLVLLTLFSCKKKEKNKVDVSNISIETKVARFEVDFYSGTEKTLPSIKKKYPIMFPHNIDSVWVRKMKDKDEQQLFAETQKIYKDFTDVEKQLEELFQHVTYYNPNFKTPVVITTLSNVDYNNRLIYNGEYMVISLDVYLGEDHEFYGTFPKYIKINNTKDHIIVDAANAIISKQITPSVGRTFLSKMVEAGKKMYLLDVYLPNISDKEKMGYSTEKYNWVLNNEDGVWRYFIENNLLYSTDSKLNKRFLDLAPFSKFYLESDNETPGQVGVYIGWQIVRAYMQNNDVSLQQLMKANAEEIFKKSKYKPKR</sequence>
<reference evidence="1 2" key="1">
    <citation type="submission" date="2015-03" db="EMBL/GenBank/DDBJ databases">
        <title>Genome sequence of Tenacibaculum sp. S2-2, isolated from intestinal microbiota of sea cucumber, Apostichopus japonicas.</title>
        <authorList>
            <person name="Shao Z."/>
            <person name="Wang L."/>
            <person name="Li X."/>
        </authorList>
    </citation>
    <scope>NUCLEOTIDE SEQUENCE [LARGE SCALE GENOMIC DNA]</scope>
    <source>
        <strain evidence="1 2">S2-2</strain>
    </source>
</reference>
<evidence type="ECO:0000313" key="1">
    <source>
        <dbReference type="EMBL" id="OSY86867.1"/>
    </source>
</evidence>
<comment type="caution">
    <text evidence="1">The sequence shown here is derived from an EMBL/GenBank/DDBJ whole genome shotgun (WGS) entry which is preliminary data.</text>
</comment>
<protein>
    <submittedName>
        <fullName evidence="1">Gliding motility protein GldB</fullName>
    </submittedName>
</protein>
<dbReference type="Pfam" id="PF25594">
    <property type="entry name" value="GldB_lipo"/>
    <property type="match status" value="1"/>
</dbReference>
<dbReference type="PROSITE" id="PS51257">
    <property type="entry name" value="PROKAR_LIPOPROTEIN"/>
    <property type="match status" value="1"/>
</dbReference>
<dbReference type="STRING" id="1635173.WH52_14400"/>
<dbReference type="InterPro" id="IPR019853">
    <property type="entry name" value="GldB-like"/>
</dbReference>